<dbReference type="InterPro" id="IPR036061">
    <property type="entry name" value="CheW-like_dom_sf"/>
</dbReference>
<dbReference type="RefSeq" id="WP_258076085.1">
    <property type="nucleotide sequence ID" value="NZ_PTIZ01000007.1"/>
</dbReference>
<keyword evidence="6" id="KW-0808">Transferase</keyword>
<dbReference type="InterPro" id="IPR002545">
    <property type="entry name" value="CheW-lke_dom"/>
</dbReference>
<dbReference type="SMART" id="SM01231">
    <property type="entry name" value="H-kinase_dim"/>
    <property type="match status" value="1"/>
</dbReference>
<reference evidence="16 17" key="1">
    <citation type="submission" date="2018-02" db="EMBL/GenBank/DDBJ databases">
        <title>Subsurface microbial communities from deep shales in Ohio and West Virginia, USA.</title>
        <authorList>
            <person name="Wrighton K."/>
        </authorList>
    </citation>
    <scope>NUCLEOTIDE SEQUENCE [LARGE SCALE GENOMIC DNA]</scope>
    <source>
        <strain evidence="16 17">OWC-DMM</strain>
    </source>
</reference>
<dbReference type="SMART" id="SM00260">
    <property type="entry name" value="CheW"/>
    <property type="match status" value="1"/>
</dbReference>
<sequence length="733" mass="80802">MSDTMSNIGPALETFSQEVDELLTAMEDALLGLEGTPDDADCINSIFRAMHTIKGSSGLFGFDDVVAFTHEAETVLDRVRNGEQAIDAELVSVLLACKDHTAQIIQHVLFNEDEPLPESLHLQSQALIARLTGQSAAAGGMPSTQAEKADHFEVDDNTTDSSDNWVISLAFKQNALRNGMDPLSFIRYLQTLGKINEVIITMPTLPRIEDMDPEDCYLNFKIAFSSSADKKTIEDVFEFAEDDCDITILPPNSRQEHYLQLLADLPEDQVKRLGEMLIEIGALTEKEVTNILNEQCADDNLDTKPLGEMLVDKNILQQPVIEQALKKQEAVKQKVNKESNYIRVDAAKLGYLINLVGELVISGAAMRLMVDKHGLSDVDDVASTMSHLVEDIRDTALQLRMVQIGETFTRFQRVVHDVSKELGKQIQLQITGGESELDKTVVEKINDPLTHLVRNSLDHGIETPAERLRAGKPEKGTIQLNAYHDSGRIVIQISDDGKGLDPEKIVAKAVAKGLVKPDQVLSKSEIYHLIFEPGLSTKEEASNLSGRGVGMDVVKRNIEALRGSVSVDSELGQGTTVTIHLPLTLAIIDGFMVEAQKERYIIPLSMVEECVEMNSDEWQIDDTQHYVNLRGQVLPYLRLGDFFHKNKKHTHTQRESLVVVRFGEAKAGFVVDELHGENQTVIKPLGKLFENLNGIGGATVLGSGDVALILDVQGLIQHAKKQVNPTLALSSSV</sequence>
<keyword evidence="10" id="KW-0902">Two-component regulatory system</keyword>
<dbReference type="GO" id="GO:0005524">
    <property type="term" value="F:ATP binding"/>
    <property type="evidence" value="ECO:0007669"/>
    <property type="project" value="UniProtKB-KW"/>
</dbReference>
<dbReference type="InterPro" id="IPR036097">
    <property type="entry name" value="HisK_dim/P_sf"/>
</dbReference>
<feature type="modified residue" description="Phosphohistidine" evidence="12">
    <location>
        <position position="51"/>
    </location>
</feature>
<feature type="domain" description="HPt" evidence="15">
    <location>
        <begin position="4"/>
        <end position="108"/>
    </location>
</feature>
<dbReference type="InterPro" id="IPR036890">
    <property type="entry name" value="HATPase_C_sf"/>
</dbReference>
<evidence type="ECO:0000256" key="3">
    <source>
        <dbReference type="ARBA" id="ARBA00021495"/>
    </source>
</evidence>
<evidence type="ECO:0000256" key="1">
    <source>
        <dbReference type="ARBA" id="ARBA00000085"/>
    </source>
</evidence>
<evidence type="ECO:0000256" key="4">
    <source>
        <dbReference type="ARBA" id="ARBA00022500"/>
    </source>
</evidence>
<dbReference type="SUPFAM" id="SSF50341">
    <property type="entry name" value="CheW-like"/>
    <property type="match status" value="1"/>
</dbReference>
<dbReference type="EMBL" id="PTIZ01000007">
    <property type="protein sequence ID" value="PPK75005.1"/>
    <property type="molecule type" value="Genomic_DNA"/>
</dbReference>
<dbReference type="InterPro" id="IPR036641">
    <property type="entry name" value="HPT_dom_sf"/>
</dbReference>
<dbReference type="PROSITE" id="PS50851">
    <property type="entry name" value="CHEW"/>
    <property type="match status" value="1"/>
</dbReference>
<comment type="function">
    <text evidence="11">Involved in the transmission of sensory signals from the chemoreceptors to the flagellar motors. CheA is autophosphorylated; it can transfer its phosphate group to either CheB or CheY.</text>
</comment>
<evidence type="ECO:0000256" key="5">
    <source>
        <dbReference type="ARBA" id="ARBA00022553"/>
    </source>
</evidence>
<dbReference type="InterPro" id="IPR051315">
    <property type="entry name" value="Bact_Chemotaxis_CheA"/>
</dbReference>
<dbReference type="CDD" id="cd16916">
    <property type="entry name" value="HATPase_CheA-like"/>
    <property type="match status" value="1"/>
</dbReference>
<keyword evidence="5 12" id="KW-0597">Phosphoprotein</keyword>
<keyword evidence="9" id="KW-0067">ATP-binding</keyword>
<dbReference type="Pfam" id="PF01584">
    <property type="entry name" value="CheW"/>
    <property type="match status" value="1"/>
</dbReference>
<dbReference type="PANTHER" id="PTHR43395:SF10">
    <property type="entry name" value="CHEMOTAXIS PROTEIN CHEA"/>
    <property type="match status" value="1"/>
</dbReference>
<dbReference type="PANTHER" id="PTHR43395">
    <property type="entry name" value="SENSOR HISTIDINE KINASE CHEA"/>
    <property type="match status" value="1"/>
</dbReference>
<dbReference type="InterPro" id="IPR003594">
    <property type="entry name" value="HATPase_dom"/>
</dbReference>
<dbReference type="Pfam" id="PF01627">
    <property type="entry name" value="Hpt"/>
    <property type="match status" value="1"/>
</dbReference>
<dbReference type="AlphaFoldDB" id="A0A2S6HBY7"/>
<evidence type="ECO:0000256" key="9">
    <source>
        <dbReference type="ARBA" id="ARBA00022840"/>
    </source>
</evidence>
<dbReference type="SUPFAM" id="SSF47226">
    <property type="entry name" value="Histidine-containing phosphotransfer domain, HPT domain"/>
    <property type="match status" value="1"/>
</dbReference>
<comment type="caution">
    <text evidence="16">The sequence shown here is derived from an EMBL/GenBank/DDBJ whole genome shotgun (WGS) entry which is preliminary data.</text>
</comment>
<dbReference type="InterPro" id="IPR005467">
    <property type="entry name" value="His_kinase_dom"/>
</dbReference>
<evidence type="ECO:0000256" key="12">
    <source>
        <dbReference type="PROSITE-ProRule" id="PRU00110"/>
    </source>
</evidence>
<dbReference type="SMART" id="SM00073">
    <property type="entry name" value="HPT"/>
    <property type="match status" value="1"/>
</dbReference>
<dbReference type="InterPro" id="IPR004358">
    <property type="entry name" value="Sig_transdc_His_kin-like_C"/>
</dbReference>
<feature type="domain" description="Histidine kinase" evidence="13">
    <location>
        <begin position="385"/>
        <end position="585"/>
    </location>
</feature>
<name>A0A2S6HBY7_9GAMM</name>
<evidence type="ECO:0000313" key="16">
    <source>
        <dbReference type="EMBL" id="PPK75005.1"/>
    </source>
</evidence>
<evidence type="ECO:0000256" key="11">
    <source>
        <dbReference type="ARBA" id="ARBA00035100"/>
    </source>
</evidence>
<organism evidence="16 17">
    <name type="scientific">Methylobacter tundripaludum</name>
    <dbReference type="NCBI Taxonomy" id="173365"/>
    <lineage>
        <taxon>Bacteria</taxon>
        <taxon>Pseudomonadati</taxon>
        <taxon>Pseudomonadota</taxon>
        <taxon>Gammaproteobacteria</taxon>
        <taxon>Methylococcales</taxon>
        <taxon>Methylococcaceae</taxon>
        <taxon>Methylobacter</taxon>
    </lineage>
</organism>
<evidence type="ECO:0000313" key="17">
    <source>
        <dbReference type="Proteomes" id="UP000240010"/>
    </source>
</evidence>
<keyword evidence="4" id="KW-0145">Chemotaxis</keyword>
<evidence type="ECO:0000256" key="6">
    <source>
        <dbReference type="ARBA" id="ARBA00022679"/>
    </source>
</evidence>
<dbReference type="PROSITE" id="PS50109">
    <property type="entry name" value="HIS_KIN"/>
    <property type="match status" value="1"/>
</dbReference>
<dbReference type="InterPro" id="IPR037006">
    <property type="entry name" value="CheA-like_homodim_sf"/>
</dbReference>
<dbReference type="GO" id="GO:0006935">
    <property type="term" value="P:chemotaxis"/>
    <property type="evidence" value="ECO:0007669"/>
    <property type="project" value="UniProtKB-KW"/>
</dbReference>
<dbReference type="Gene3D" id="1.20.120.160">
    <property type="entry name" value="HPT domain"/>
    <property type="match status" value="1"/>
</dbReference>
<comment type="catalytic activity">
    <reaction evidence="1">
        <text>ATP + protein L-histidine = ADP + protein N-phospho-L-histidine.</text>
        <dbReference type="EC" id="2.7.13.3"/>
    </reaction>
</comment>
<dbReference type="InterPro" id="IPR008207">
    <property type="entry name" value="Sig_transdc_His_kin_Hpt_dom"/>
</dbReference>
<dbReference type="Gene3D" id="3.30.565.10">
    <property type="entry name" value="Histidine kinase-like ATPase, C-terminal domain"/>
    <property type="match status" value="1"/>
</dbReference>
<accession>A0A2S6HBY7</accession>
<proteinExistence type="predicted"/>
<dbReference type="FunFam" id="3.30.565.10:FF:000016">
    <property type="entry name" value="Chemotaxis protein CheA, putative"/>
    <property type="match status" value="1"/>
</dbReference>
<dbReference type="SUPFAM" id="SSF55874">
    <property type="entry name" value="ATPase domain of HSP90 chaperone/DNA topoisomerase II/histidine kinase"/>
    <property type="match status" value="1"/>
</dbReference>
<dbReference type="CDD" id="cd00088">
    <property type="entry name" value="HPT"/>
    <property type="match status" value="1"/>
</dbReference>
<dbReference type="SMART" id="SM00387">
    <property type="entry name" value="HATPase_c"/>
    <property type="match status" value="1"/>
</dbReference>
<dbReference type="PROSITE" id="PS50894">
    <property type="entry name" value="HPT"/>
    <property type="match status" value="1"/>
</dbReference>
<evidence type="ECO:0000256" key="7">
    <source>
        <dbReference type="ARBA" id="ARBA00022741"/>
    </source>
</evidence>
<gene>
    <name evidence="16" type="ORF">B0F87_107248</name>
</gene>
<dbReference type="PRINTS" id="PR00344">
    <property type="entry name" value="BCTRLSENSOR"/>
</dbReference>
<dbReference type="GO" id="GO:0005737">
    <property type="term" value="C:cytoplasm"/>
    <property type="evidence" value="ECO:0007669"/>
    <property type="project" value="InterPro"/>
</dbReference>
<dbReference type="Gene3D" id="1.10.287.560">
    <property type="entry name" value="Histidine kinase CheA-like, homodimeric domain"/>
    <property type="match status" value="1"/>
</dbReference>
<dbReference type="Proteomes" id="UP000240010">
    <property type="component" value="Unassembled WGS sequence"/>
</dbReference>
<evidence type="ECO:0000259" key="13">
    <source>
        <dbReference type="PROSITE" id="PS50109"/>
    </source>
</evidence>
<evidence type="ECO:0000259" key="15">
    <source>
        <dbReference type="PROSITE" id="PS50894"/>
    </source>
</evidence>
<feature type="domain" description="CheW-like" evidence="14">
    <location>
        <begin position="587"/>
        <end position="721"/>
    </location>
</feature>
<dbReference type="EC" id="2.7.13.3" evidence="2"/>
<keyword evidence="8 16" id="KW-0418">Kinase</keyword>
<evidence type="ECO:0000256" key="8">
    <source>
        <dbReference type="ARBA" id="ARBA00022777"/>
    </source>
</evidence>
<dbReference type="Pfam" id="PF02518">
    <property type="entry name" value="HATPase_c"/>
    <property type="match status" value="1"/>
</dbReference>
<dbReference type="InterPro" id="IPR004105">
    <property type="entry name" value="CheA-like_dim"/>
</dbReference>
<dbReference type="Gene3D" id="2.30.30.40">
    <property type="entry name" value="SH3 Domains"/>
    <property type="match status" value="1"/>
</dbReference>
<evidence type="ECO:0000256" key="10">
    <source>
        <dbReference type="ARBA" id="ARBA00023012"/>
    </source>
</evidence>
<protein>
    <recommendedName>
        <fullName evidence="3">Chemotaxis protein CheA</fullName>
        <ecNumber evidence="2">2.7.13.3</ecNumber>
    </recommendedName>
</protein>
<keyword evidence="7" id="KW-0547">Nucleotide-binding</keyword>
<dbReference type="Pfam" id="PF02895">
    <property type="entry name" value="H-kinase_dim"/>
    <property type="match status" value="1"/>
</dbReference>
<dbReference type="GO" id="GO:0000155">
    <property type="term" value="F:phosphorelay sensor kinase activity"/>
    <property type="evidence" value="ECO:0007669"/>
    <property type="project" value="InterPro"/>
</dbReference>
<dbReference type="CDD" id="cd00731">
    <property type="entry name" value="CheA_reg"/>
    <property type="match status" value="1"/>
</dbReference>
<evidence type="ECO:0000256" key="2">
    <source>
        <dbReference type="ARBA" id="ARBA00012438"/>
    </source>
</evidence>
<evidence type="ECO:0000259" key="14">
    <source>
        <dbReference type="PROSITE" id="PS50851"/>
    </source>
</evidence>
<dbReference type="SUPFAM" id="SSF47384">
    <property type="entry name" value="Homodimeric domain of signal transducing histidine kinase"/>
    <property type="match status" value="1"/>
</dbReference>